<evidence type="ECO:0000313" key="2">
    <source>
        <dbReference type="Proteomes" id="UP000195024"/>
    </source>
</evidence>
<name>A0A1L8UQ59_ENTMU</name>
<dbReference type="GO" id="GO:0006465">
    <property type="term" value="P:signal peptide processing"/>
    <property type="evidence" value="ECO:0007669"/>
    <property type="project" value="TreeGrafter"/>
</dbReference>
<dbReference type="Pfam" id="PF06750">
    <property type="entry name" value="A24_N_bact"/>
    <property type="match status" value="1"/>
</dbReference>
<dbReference type="PANTHER" id="PTHR30487">
    <property type="entry name" value="TYPE 4 PREPILIN-LIKE PROTEINS LEADER PEPTIDE-PROCESSING ENZYME"/>
    <property type="match status" value="1"/>
</dbReference>
<dbReference type="InterPro" id="IPR010627">
    <property type="entry name" value="Prepilin_pept_A24_N"/>
</dbReference>
<dbReference type="InterPro" id="IPR050882">
    <property type="entry name" value="Prepilin_peptidase/N-MTase"/>
</dbReference>
<dbReference type="Proteomes" id="UP000195024">
    <property type="component" value="Unassembled WGS sequence"/>
</dbReference>
<sequence length="224" mass="26004">MFLYFIIGCCFGSFLCLVAQRVPQDLSIISPRSHCVNCHQTLRWYELIPLLSILMQRFRCRSCQTKLSPMYPLAELISGTLFMYAGCYSPDTVHLIWLFTAFLFSLMDIFYLAIDTRILYFSWTFLWAYWVLTEQFHLETSFAFGLISYGLLRYGQAYLGAGDTLLLLSWSGGLASTHFLMLMFIASCLGLSYFCVTALLHKKRKHLPFVPFLSIALWLVLYFR</sequence>
<dbReference type="PANTHER" id="PTHR30487:SF0">
    <property type="entry name" value="PREPILIN LEADER PEPTIDASE_N-METHYLTRANSFERASE-RELATED"/>
    <property type="match status" value="1"/>
</dbReference>
<proteinExistence type="predicted"/>
<dbReference type="RefSeq" id="WP_071867570.1">
    <property type="nucleotide sequence ID" value="NZ_BJWA01000020.1"/>
</dbReference>
<dbReference type="GO" id="GO:0005886">
    <property type="term" value="C:plasma membrane"/>
    <property type="evidence" value="ECO:0007669"/>
    <property type="project" value="TreeGrafter"/>
</dbReference>
<gene>
    <name evidence="1" type="ORF">A5802_002831</name>
</gene>
<accession>A0A1L8UQ59</accession>
<dbReference type="GO" id="GO:0004190">
    <property type="term" value="F:aspartic-type endopeptidase activity"/>
    <property type="evidence" value="ECO:0007669"/>
    <property type="project" value="TreeGrafter"/>
</dbReference>
<reference evidence="1 2" key="1">
    <citation type="submission" date="2017-05" db="EMBL/GenBank/DDBJ databases">
        <title>The Genome Sequence of Enterococcus mundtii 6B1_DIV0119.</title>
        <authorList>
            <consortium name="The Broad Institute Genomics Platform"/>
            <consortium name="The Broad Institute Genomic Center for Infectious Diseases"/>
            <person name="Earl A."/>
            <person name="Manson A."/>
            <person name="Schwartman J."/>
            <person name="Gilmore M."/>
            <person name="Abouelleil A."/>
            <person name="Cao P."/>
            <person name="Chapman S."/>
            <person name="Cusick C."/>
            <person name="Shea T."/>
            <person name="Young S."/>
            <person name="Neafsey D."/>
            <person name="Nusbaum C."/>
            <person name="Birren B."/>
        </authorList>
    </citation>
    <scope>NUCLEOTIDE SEQUENCE [LARGE SCALE GENOMIC DNA]</scope>
    <source>
        <strain evidence="1 2">6B1_DIV0119</strain>
    </source>
</reference>
<dbReference type="GeneID" id="61000745"/>
<comment type="caution">
    <text evidence="1">The sequence shown here is derived from an EMBL/GenBank/DDBJ whole genome shotgun (WGS) entry which is preliminary data.</text>
</comment>
<evidence type="ECO:0000313" key="1">
    <source>
        <dbReference type="EMBL" id="OTP24921.1"/>
    </source>
</evidence>
<protein>
    <submittedName>
        <fullName evidence="1">Uncharacterized protein</fullName>
    </submittedName>
</protein>
<dbReference type="EMBL" id="NGMS01000003">
    <property type="protein sequence ID" value="OTP24921.1"/>
    <property type="molecule type" value="Genomic_DNA"/>
</dbReference>
<dbReference type="AlphaFoldDB" id="A0A1L8UQ59"/>
<organism evidence="1 2">
    <name type="scientific">Enterococcus mundtii</name>
    <dbReference type="NCBI Taxonomy" id="53346"/>
    <lineage>
        <taxon>Bacteria</taxon>
        <taxon>Bacillati</taxon>
        <taxon>Bacillota</taxon>
        <taxon>Bacilli</taxon>
        <taxon>Lactobacillales</taxon>
        <taxon>Enterococcaceae</taxon>
        <taxon>Enterococcus</taxon>
    </lineage>
</organism>